<dbReference type="AlphaFoldDB" id="A0AA36G5I7"/>
<dbReference type="Proteomes" id="UP001177023">
    <property type="component" value="Unassembled WGS sequence"/>
</dbReference>
<keyword evidence="1" id="KW-0175">Coiled coil</keyword>
<feature type="compositionally biased region" description="Basic residues" evidence="2">
    <location>
        <begin position="92"/>
        <end position="108"/>
    </location>
</feature>
<evidence type="ECO:0000256" key="1">
    <source>
        <dbReference type="SAM" id="Coils"/>
    </source>
</evidence>
<reference evidence="3" key="1">
    <citation type="submission" date="2023-06" db="EMBL/GenBank/DDBJ databases">
        <authorList>
            <person name="Delattre M."/>
        </authorList>
    </citation>
    <scope>NUCLEOTIDE SEQUENCE</scope>
    <source>
        <strain evidence="3">AF72</strain>
    </source>
</reference>
<feature type="non-terminal residue" evidence="3">
    <location>
        <position position="1"/>
    </location>
</feature>
<feature type="coiled-coil region" evidence="1">
    <location>
        <begin position="181"/>
        <end position="208"/>
    </location>
</feature>
<protein>
    <submittedName>
        <fullName evidence="3">Uncharacterized protein</fullName>
    </submittedName>
</protein>
<evidence type="ECO:0000256" key="2">
    <source>
        <dbReference type="SAM" id="MobiDB-lite"/>
    </source>
</evidence>
<name>A0AA36G5I7_9BILA</name>
<evidence type="ECO:0000313" key="4">
    <source>
        <dbReference type="Proteomes" id="UP001177023"/>
    </source>
</evidence>
<feature type="region of interest" description="Disordered" evidence="2">
    <location>
        <begin position="91"/>
        <end position="125"/>
    </location>
</feature>
<proteinExistence type="predicted"/>
<organism evidence="3 4">
    <name type="scientific">Mesorhabditis spiculigera</name>
    <dbReference type="NCBI Taxonomy" id="96644"/>
    <lineage>
        <taxon>Eukaryota</taxon>
        <taxon>Metazoa</taxon>
        <taxon>Ecdysozoa</taxon>
        <taxon>Nematoda</taxon>
        <taxon>Chromadorea</taxon>
        <taxon>Rhabditida</taxon>
        <taxon>Rhabditina</taxon>
        <taxon>Rhabditomorpha</taxon>
        <taxon>Rhabditoidea</taxon>
        <taxon>Rhabditidae</taxon>
        <taxon>Mesorhabditinae</taxon>
        <taxon>Mesorhabditis</taxon>
    </lineage>
</organism>
<dbReference type="EMBL" id="CATQJA010002659">
    <property type="protein sequence ID" value="CAJ0580097.1"/>
    <property type="molecule type" value="Genomic_DNA"/>
</dbReference>
<gene>
    <name evidence="3" type="ORF">MSPICULIGERA_LOCUS18300</name>
</gene>
<comment type="caution">
    <text evidence="3">The sequence shown here is derived from an EMBL/GenBank/DDBJ whole genome shotgun (WGS) entry which is preliminary data.</text>
</comment>
<keyword evidence="4" id="KW-1185">Reference proteome</keyword>
<accession>A0AA36G5I7</accession>
<sequence>MFAEVKSEDAAEYSQLDALDPLYYPGSDVHGWPKKRVSDFMHDHPEAVILHDTKWATLKHIGLLIDGEEVPLEYVKCIDCGTIIKDNDGGNKGRHRKLCRQQQSRKRPHSEQLDTPPPKQAGPEWDPARILDVVDEYDAATAQPSSSLACPHFRKLLGEIVVITSGQKFDADEVATTLLEYTTKTRAADETKRRAEELKAKMKEAIDSGAANVLVDAVDANGLHYFGVMIPRCQIDVQLPTSEHLHKLL</sequence>
<evidence type="ECO:0000313" key="3">
    <source>
        <dbReference type="EMBL" id="CAJ0580097.1"/>
    </source>
</evidence>